<reference evidence="2 3" key="1">
    <citation type="submission" date="2018-06" db="EMBL/GenBank/DDBJ databases">
        <authorList>
            <consortium name="Pathogen Informatics"/>
            <person name="Doyle S."/>
        </authorList>
    </citation>
    <scope>NUCLEOTIDE SEQUENCE [LARGE SCALE GENOMIC DNA]</scope>
    <source>
        <strain evidence="2 3">NCTC4824</strain>
    </source>
</reference>
<keyword evidence="1" id="KW-0472">Membrane</keyword>
<protein>
    <submittedName>
        <fullName evidence="2">Uncharacterized protein</fullName>
    </submittedName>
</protein>
<organism evidence="2 3">
    <name type="scientific">Lederbergia lenta</name>
    <name type="common">Bacillus lentus</name>
    <dbReference type="NCBI Taxonomy" id="1467"/>
    <lineage>
        <taxon>Bacteria</taxon>
        <taxon>Bacillati</taxon>
        <taxon>Bacillota</taxon>
        <taxon>Bacilli</taxon>
        <taxon>Bacillales</taxon>
        <taxon>Bacillaceae</taxon>
        <taxon>Lederbergia</taxon>
    </lineage>
</organism>
<proteinExistence type="predicted"/>
<evidence type="ECO:0000313" key="3">
    <source>
        <dbReference type="Proteomes" id="UP000249134"/>
    </source>
</evidence>
<name>A0A2X4WVW6_LEDLE</name>
<keyword evidence="1" id="KW-1133">Transmembrane helix</keyword>
<feature type="transmembrane region" description="Helical" evidence="1">
    <location>
        <begin position="7"/>
        <end position="27"/>
    </location>
</feature>
<dbReference type="EMBL" id="LS483476">
    <property type="protein sequence ID" value="SQI61850.1"/>
    <property type="molecule type" value="Genomic_DNA"/>
</dbReference>
<dbReference type="InterPro" id="IPR046208">
    <property type="entry name" value="DUF6241"/>
</dbReference>
<dbReference type="KEGG" id="blen:NCTC4824_03416"/>
<sequence length="189" mass="21519">MKNKKILIITFGAVLFAIVTYLTFTLLNNDKNDVTVKEKTAITKSGGNTQVETSVIEIDEQREETIEEEFPNDTSEYAIQDAIHGMSHQKVIAEEKWGFLPLTQERVKRLIEVVEMNESKYIHASTYLRILERWENNDFTQADKDHNAVWKLQGGTIGKASGVLSLDEEKAFIKKHFNIKAKAVTSESN</sequence>
<gene>
    <name evidence="2" type="ORF">NCTC4824_03416</name>
</gene>
<dbReference type="STRING" id="1348624.GCA_001591545_02363"/>
<evidence type="ECO:0000256" key="1">
    <source>
        <dbReference type="SAM" id="Phobius"/>
    </source>
</evidence>
<evidence type="ECO:0000313" key="2">
    <source>
        <dbReference type="EMBL" id="SQI61850.1"/>
    </source>
</evidence>
<dbReference type="RefSeq" id="WP_066141838.1">
    <property type="nucleotide sequence ID" value="NZ_CBCSGM010000003.1"/>
</dbReference>
<accession>A0A2X4WVW6</accession>
<keyword evidence="3" id="KW-1185">Reference proteome</keyword>
<dbReference type="Pfam" id="PF19754">
    <property type="entry name" value="DUF6241"/>
    <property type="match status" value="1"/>
</dbReference>
<keyword evidence="1" id="KW-0812">Transmembrane</keyword>
<dbReference type="AlphaFoldDB" id="A0A2X4WVW6"/>
<dbReference type="Proteomes" id="UP000249134">
    <property type="component" value="Chromosome 1"/>
</dbReference>